<protein>
    <submittedName>
        <fullName evidence="2 3">Uncharacterized protein</fullName>
    </submittedName>
</protein>
<keyword evidence="1" id="KW-0812">Transmembrane</keyword>
<dbReference type="AlphaFoldDB" id="A0A2K2DNG9"/>
<reference evidence="2 3" key="1">
    <citation type="journal article" date="2010" name="Nature">
        <title>Genome sequencing and analysis of the model grass Brachypodium distachyon.</title>
        <authorList>
            <consortium name="International Brachypodium Initiative"/>
        </authorList>
    </citation>
    <scope>NUCLEOTIDE SEQUENCE [LARGE SCALE GENOMIC DNA]</scope>
    <source>
        <strain evidence="2 3">Bd21</strain>
    </source>
</reference>
<evidence type="ECO:0000256" key="1">
    <source>
        <dbReference type="SAM" id="Phobius"/>
    </source>
</evidence>
<name>A0A2K2DNG9_BRADI</name>
<sequence length="85" mass="9710">MITIKKIRVLMIWHELDVKGKQTAGKFRSNGPFSRTNGHMPNVIVYYLCQISSVQIVTCGLAIAQRPDFWRKSLRSTPTMYRAGP</sequence>
<keyword evidence="1" id="KW-0472">Membrane</keyword>
<dbReference type="Proteomes" id="UP000008810">
    <property type="component" value="Chromosome 1"/>
</dbReference>
<keyword evidence="4" id="KW-1185">Reference proteome</keyword>
<organism evidence="2">
    <name type="scientific">Brachypodium distachyon</name>
    <name type="common">Purple false brome</name>
    <name type="synonym">Trachynia distachya</name>
    <dbReference type="NCBI Taxonomy" id="15368"/>
    <lineage>
        <taxon>Eukaryota</taxon>
        <taxon>Viridiplantae</taxon>
        <taxon>Streptophyta</taxon>
        <taxon>Embryophyta</taxon>
        <taxon>Tracheophyta</taxon>
        <taxon>Spermatophyta</taxon>
        <taxon>Magnoliopsida</taxon>
        <taxon>Liliopsida</taxon>
        <taxon>Poales</taxon>
        <taxon>Poaceae</taxon>
        <taxon>BOP clade</taxon>
        <taxon>Pooideae</taxon>
        <taxon>Stipodae</taxon>
        <taxon>Brachypodieae</taxon>
        <taxon>Brachypodium</taxon>
    </lineage>
</organism>
<dbReference type="InParanoid" id="A0A2K2DNG9"/>
<feature type="transmembrane region" description="Helical" evidence="1">
    <location>
        <begin position="44"/>
        <end position="64"/>
    </location>
</feature>
<keyword evidence="1" id="KW-1133">Transmembrane helix</keyword>
<reference evidence="3" key="3">
    <citation type="submission" date="2018-08" db="UniProtKB">
        <authorList>
            <consortium name="EnsemblPlants"/>
        </authorList>
    </citation>
    <scope>IDENTIFICATION</scope>
    <source>
        <strain evidence="3">cv. Bd21</strain>
    </source>
</reference>
<dbReference type="EMBL" id="CM000880">
    <property type="protein sequence ID" value="PNT75826.1"/>
    <property type="molecule type" value="Genomic_DNA"/>
</dbReference>
<proteinExistence type="predicted"/>
<evidence type="ECO:0000313" key="4">
    <source>
        <dbReference type="Proteomes" id="UP000008810"/>
    </source>
</evidence>
<evidence type="ECO:0000313" key="2">
    <source>
        <dbReference type="EMBL" id="PNT75826.1"/>
    </source>
</evidence>
<dbReference type="EnsemblPlants" id="PNT75826">
    <property type="protein sequence ID" value="PNT75826"/>
    <property type="gene ID" value="BRADI_1g38675v3"/>
</dbReference>
<gene>
    <name evidence="2" type="ORF">BRADI_1g38675v3</name>
</gene>
<dbReference type="Gramene" id="PNT75826">
    <property type="protein sequence ID" value="PNT75826"/>
    <property type="gene ID" value="BRADI_1g38675v3"/>
</dbReference>
<accession>A0A2K2DNG9</accession>
<evidence type="ECO:0000313" key="3">
    <source>
        <dbReference type="EnsemblPlants" id="PNT75826"/>
    </source>
</evidence>
<reference evidence="2" key="2">
    <citation type="submission" date="2017-06" db="EMBL/GenBank/DDBJ databases">
        <title>WGS assembly of Brachypodium distachyon.</title>
        <authorList>
            <consortium name="The International Brachypodium Initiative"/>
            <person name="Lucas S."/>
            <person name="Harmon-Smith M."/>
            <person name="Lail K."/>
            <person name="Tice H."/>
            <person name="Grimwood J."/>
            <person name="Bruce D."/>
            <person name="Barry K."/>
            <person name="Shu S."/>
            <person name="Lindquist E."/>
            <person name="Wang M."/>
            <person name="Pitluck S."/>
            <person name="Vogel J.P."/>
            <person name="Garvin D.F."/>
            <person name="Mockler T.C."/>
            <person name="Schmutz J."/>
            <person name="Rokhsar D."/>
            <person name="Bevan M.W."/>
        </authorList>
    </citation>
    <scope>NUCLEOTIDE SEQUENCE</scope>
    <source>
        <strain evidence="2">Bd21</strain>
    </source>
</reference>